<dbReference type="Proteomes" id="UP000078148">
    <property type="component" value="Chromosome"/>
</dbReference>
<reference evidence="2" key="1">
    <citation type="submission" date="2015-10" db="EMBL/GenBank/DDBJ databases">
        <title>Genome of Paenibacillus bovis sp. nov.</title>
        <authorList>
            <person name="Wu Z."/>
            <person name="Gao C."/>
            <person name="Liu Z."/>
            <person name="Zheng H."/>
        </authorList>
    </citation>
    <scope>NUCLEOTIDE SEQUENCE [LARGE SCALE GENOMIC DNA]</scope>
    <source>
        <strain evidence="2">BD3526</strain>
    </source>
</reference>
<dbReference type="KEGG" id="pbv:AR543_07070"/>
<keyword evidence="2" id="KW-1185">Reference proteome</keyword>
<organism evidence="1 2">
    <name type="scientific">Paenibacillus bovis</name>
    <dbReference type="NCBI Taxonomy" id="1616788"/>
    <lineage>
        <taxon>Bacteria</taxon>
        <taxon>Bacillati</taxon>
        <taxon>Bacillota</taxon>
        <taxon>Bacilli</taxon>
        <taxon>Bacillales</taxon>
        <taxon>Paenibacillaceae</taxon>
        <taxon>Paenibacillus</taxon>
    </lineage>
</organism>
<evidence type="ECO:0000313" key="1">
    <source>
        <dbReference type="EMBL" id="ANF95788.1"/>
    </source>
</evidence>
<dbReference type="AlphaFoldDB" id="A0A172ZDU8"/>
<gene>
    <name evidence="1" type="ORF">AR543_07070</name>
</gene>
<proteinExistence type="predicted"/>
<sequence>MSNPVQNEQEKRAGSFKALISTVKNADYLDVQIEITVAPCIVVLLMDDEDAQPSDYNLTVE</sequence>
<dbReference type="STRING" id="1616788.AR543_07070"/>
<reference evidence="1 2" key="2">
    <citation type="journal article" date="2016" name="Int. J. Syst. Evol. Microbiol.">
        <title>Paenibacillus bovis sp. nov., isolated from raw yak (Bos grunniens) milk.</title>
        <authorList>
            <person name="Gao C."/>
            <person name="Han J."/>
            <person name="Liu Z."/>
            <person name="Xu X."/>
            <person name="Hang F."/>
            <person name="Wu Z."/>
        </authorList>
    </citation>
    <scope>NUCLEOTIDE SEQUENCE [LARGE SCALE GENOMIC DNA]</scope>
    <source>
        <strain evidence="1 2">BD3526</strain>
    </source>
</reference>
<dbReference type="EMBL" id="CP013023">
    <property type="protein sequence ID" value="ANF95788.1"/>
    <property type="molecule type" value="Genomic_DNA"/>
</dbReference>
<evidence type="ECO:0000313" key="2">
    <source>
        <dbReference type="Proteomes" id="UP000078148"/>
    </source>
</evidence>
<protein>
    <submittedName>
        <fullName evidence="1">Uncharacterized protein</fullName>
    </submittedName>
</protein>
<accession>A0A172ZDU8</accession>
<name>A0A172ZDU8_9BACL</name>